<sequence length="66" mass="7346">MNVKERKAINEAISELVAAEIDLSWSGSQDPADRPVIERNAKDARRRLKCLLNAQMDIAPDARDAV</sequence>
<evidence type="ECO:0000313" key="2">
    <source>
        <dbReference type="Proteomes" id="UP000221999"/>
    </source>
</evidence>
<protein>
    <submittedName>
        <fullName evidence="1">Uncharacterized protein</fullName>
    </submittedName>
</protein>
<keyword evidence="2" id="KW-1185">Reference proteome</keyword>
<proteinExistence type="predicted"/>
<reference evidence="1 2" key="1">
    <citation type="submission" date="2017-07" db="EMBL/GenBank/DDBJ databases">
        <title>Complete Genome Sequence of the Klebsiella phage YMC16/01/N133_KPN_BP.</title>
        <authorList>
            <person name="Jeon J."/>
            <person name="Yong D."/>
            <person name="Lee K."/>
        </authorList>
    </citation>
    <scope>NUCLEOTIDE SEQUENCE [LARGE SCALE GENOMIC DNA]</scope>
</reference>
<dbReference type="EMBL" id="MF476925">
    <property type="protein sequence ID" value="ASW27665.1"/>
    <property type="molecule type" value="Genomic_DNA"/>
</dbReference>
<accession>A0A248XD97</accession>
<evidence type="ECO:0000313" key="1">
    <source>
        <dbReference type="EMBL" id="ASW27665.1"/>
    </source>
</evidence>
<organism evidence="1 2">
    <name type="scientific">Klebsiella phage YMC16/01/N133_KPN_BP</name>
    <dbReference type="NCBI Taxonomy" id="2026102"/>
    <lineage>
        <taxon>Viruses</taxon>
        <taxon>Duplodnaviria</taxon>
        <taxon>Heunggongvirae</taxon>
        <taxon>Uroviricota</taxon>
        <taxon>Caudoviricetes</taxon>
        <taxon>Casjensviridae</taxon>
        <taxon>Seodaemunguvirus</taxon>
        <taxon>Seodaemunguvirus YMC16-01N133</taxon>
    </lineage>
</organism>
<gene>
    <name evidence="1" type="ORF">KPNN133_046</name>
</gene>
<dbReference type="Proteomes" id="UP000221999">
    <property type="component" value="Segment"/>
</dbReference>
<name>A0A248XD97_9CAUD</name>